<accession>A0A251SPF0</accession>
<evidence type="ECO:0000313" key="2">
    <source>
        <dbReference type="EMBL" id="OTG00156.1"/>
    </source>
</evidence>
<dbReference type="Proteomes" id="UP000215914">
    <property type="component" value="Chromosome 13"/>
</dbReference>
<sequence>MAYIWHLCELNSQVSSNSMVMNDVCQTALYVARDDGYSNVVHAIEIDFDISKNRPDPITYDAQEDWLSNLMTILTVRFNR</sequence>
<organism evidence="2 3">
    <name type="scientific">Helianthus annuus</name>
    <name type="common">Common sunflower</name>
    <dbReference type="NCBI Taxonomy" id="4232"/>
    <lineage>
        <taxon>Eukaryota</taxon>
        <taxon>Viridiplantae</taxon>
        <taxon>Streptophyta</taxon>
        <taxon>Embryophyta</taxon>
        <taxon>Tracheophyta</taxon>
        <taxon>Spermatophyta</taxon>
        <taxon>Magnoliopsida</taxon>
        <taxon>eudicotyledons</taxon>
        <taxon>Gunneridae</taxon>
        <taxon>Pentapetalae</taxon>
        <taxon>asterids</taxon>
        <taxon>campanulids</taxon>
        <taxon>Asterales</taxon>
        <taxon>Asteraceae</taxon>
        <taxon>Asteroideae</taxon>
        <taxon>Heliantheae alliance</taxon>
        <taxon>Heliantheae</taxon>
        <taxon>Helianthus</taxon>
    </lineage>
</organism>
<evidence type="ECO:0000313" key="1">
    <source>
        <dbReference type="EMBL" id="KAF5771692.1"/>
    </source>
</evidence>
<dbReference type="EMBL" id="CM007902">
    <property type="protein sequence ID" value="OTG00156.1"/>
    <property type="molecule type" value="Genomic_DNA"/>
</dbReference>
<evidence type="ECO:0000313" key="3">
    <source>
        <dbReference type="Proteomes" id="UP000215914"/>
    </source>
</evidence>
<dbReference type="AlphaFoldDB" id="A0A251SPF0"/>
<reference evidence="1" key="3">
    <citation type="submission" date="2020-06" db="EMBL/GenBank/DDBJ databases">
        <title>Helianthus annuus Genome sequencing and assembly Release 2.</title>
        <authorList>
            <person name="Gouzy J."/>
            <person name="Langlade N."/>
            <person name="Munos S."/>
        </authorList>
    </citation>
    <scope>NUCLEOTIDE SEQUENCE</scope>
    <source>
        <tissue evidence="1">Leaves</tissue>
    </source>
</reference>
<proteinExistence type="predicted"/>
<dbReference type="Gramene" id="mRNA:HanXRQr2_Chr13g0567891">
    <property type="protein sequence ID" value="mRNA:HanXRQr2_Chr13g0567891"/>
    <property type="gene ID" value="HanXRQr2_Chr13g0567891"/>
</dbReference>
<reference evidence="1 3" key="1">
    <citation type="journal article" date="2017" name="Nature">
        <title>The sunflower genome provides insights into oil metabolism, flowering and Asterid evolution.</title>
        <authorList>
            <person name="Badouin H."/>
            <person name="Gouzy J."/>
            <person name="Grassa C.J."/>
            <person name="Murat F."/>
            <person name="Staton S.E."/>
            <person name="Cottret L."/>
            <person name="Lelandais-Briere C."/>
            <person name="Owens G.L."/>
            <person name="Carrere S."/>
            <person name="Mayjonade B."/>
            <person name="Legrand L."/>
            <person name="Gill N."/>
            <person name="Kane N.C."/>
            <person name="Bowers J.E."/>
            <person name="Hubner S."/>
            <person name="Bellec A."/>
            <person name="Berard A."/>
            <person name="Berges H."/>
            <person name="Blanchet N."/>
            <person name="Boniface M.C."/>
            <person name="Brunel D."/>
            <person name="Catrice O."/>
            <person name="Chaidir N."/>
            <person name="Claudel C."/>
            <person name="Donnadieu C."/>
            <person name="Faraut T."/>
            <person name="Fievet G."/>
            <person name="Helmstetter N."/>
            <person name="King M."/>
            <person name="Knapp S.J."/>
            <person name="Lai Z."/>
            <person name="Le Paslier M.C."/>
            <person name="Lippi Y."/>
            <person name="Lorenzon L."/>
            <person name="Mandel J.R."/>
            <person name="Marage G."/>
            <person name="Marchand G."/>
            <person name="Marquand E."/>
            <person name="Bret-Mestries E."/>
            <person name="Morien E."/>
            <person name="Nambeesan S."/>
            <person name="Nguyen T."/>
            <person name="Pegot-Espagnet P."/>
            <person name="Pouilly N."/>
            <person name="Raftis F."/>
            <person name="Sallet E."/>
            <person name="Schiex T."/>
            <person name="Thomas J."/>
            <person name="Vandecasteele C."/>
            <person name="Vares D."/>
            <person name="Vear F."/>
            <person name="Vautrin S."/>
            <person name="Crespi M."/>
            <person name="Mangin B."/>
            <person name="Burke J.M."/>
            <person name="Salse J."/>
            <person name="Munos S."/>
            <person name="Vincourt P."/>
            <person name="Rieseberg L.H."/>
            <person name="Langlade N.B."/>
        </authorList>
    </citation>
    <scope>NUCLEOTIDE SEQUENCE [LARGE SCALE GENOMIC DNA]</scope>
    <source>
        <strain evidence="3">cv. SF193</strain>
        <tissue evidence="1">Leaves</tissue>
    </source>
</reference>
<reference evidence="2" key="2">
    <citation type="submission" date="2017-02" db="EMBL/GenBank/DDBJ databases">
        <title>Sunflower complete genome.</title>
        <authorList>
            <person name="Langlade N."/>
            <person name="Munos S."/>
        </authorList>
    </citation>
    <scope>NUCLEOTIDE SEQUENCE [LARGE SCALE GENOMIC DNA]</scope>
    <source>
        <tissue evidence="2">Leaves</tissue>
    </source>
</reference>
<protein>
    <submittedName>
        <fullName evidence="2">Uncharacterized protein</fullName>
    </submittedName>
</protein>
<name>A0A251SPF0_HELAN</name>
<gene>
    <name evidence="2" type="ORF">HannXRQ_Chr13g0387801</name>
    <name evidence="1" type="ORF">HanXRQr2_Chr13g0567891</name>
</gene>
<dbReference type="EMBL" id="MNCJ02000328">
    <property type="protein sequence ID" value="KAF5771692.1"/>
    <property type="molecule type" value="Genomic_DNA"/>
</dbReference>
<dbReference type="InParanoid" id="A0A251SPF0"/>
<keyword evidence="3" id="KW-1185">Reference proteome</keyword>